<protein>
    <submittedName>
        <fullName evidence="2">CHAT domain-containing protein</fullName>
    </submittedName>
</protein>
<dbReference type="OrthoDB" id="3047886at2759"/>
<evidence type="ECO:0000313" key="2">
    <source>
        <dbReference type="EMBL" id="TFK32001.1"/>
    </source>
</evidence>
<dbReference type="PANTHER" id="PTHR19959">
    <property type="entry name" value="KINESIN LIGHT CHAIN"/>
    <property type="match status" value="1"/>
</dbReference>
<evidence type="ECO:0000313" key="3">
    <source>
        <dbReference type="Proteomes" id="UP000308652"/>
    </source>
</evidence>
<reference evidence="2 3" key="1">
    <citation type="journal article" date="2019" name="Nat. Ecol. Evol.">
        <title>Megaphylogeny resolves global patterns of mushroom evolution.</title>
        <authorList>
            <person name="Varga T."/>
            <person name="Krizsan K."/>
            <person name="Foldi C."/>
            <person name="Dima B."/>
            <person name="Sanchez-Garcia M."/>
            <person name="Sanchez-Ramirez S."/>
            <person name="Szollosi G.J."/>
            <person name="Szarkandi J.G."/>
            <person name="Papp V."/>
            <person name="Albert L."/>
            <person name="Andreopoulos W."/>
            <person name="Angelini C."/>
            <person name="Antonin V."/>
            <person name="Barry K.W."/>
            <person name="Bougher N.L."/>
            <person name="Buchanan P."/>
            <person name="Buyck B."/>
            <person name="Bense V."/>
            <person name="Catcheside P."/>
            <person name="Chovatia M."/>
            <person name="Cooper J."/>
            <person name="Damon W."/>
            <person name="Desjardin D."/>
            <person name="Finy P."/>
            <person name="Geml J."/>
            <person name="Haridas S."/>
            <person name="Hughes K."/>
            <person name="Justo A."/>
            <person name="Karasinski D."/>
            <person name="Kautmanova I."/>
            <person name="Kiss B."/>
            <person name="Kocsube S."/>
            <person name="Kotiranta H."/>
            <person name="LaButti K.M."/>
            <person name="Lechner B.E."/>
            <person name="Liimatainen K."/>
            <person name="Lipzen A."/>
            <person name="Lukacs Z."/>
            <person name="Mihaltcheva S."/>
            <person name="Morgado L.N."/>
            <person name="Niskanen T."/>
            <person name="Noordeloos M.E."/>
            <person name="Ohm R.A."/>
            <person name="Ortiz-Santana B."/>
            <person name="Ovrebo C."/>
            <person name="Racz N."/>
            <person name="Riley R."/>
            <person name="Savchenko A."/>
            <person name="Shiryaev A."/>
            <person name="Soop K."/>
            <person name="Spirin V."/>
            <person name="Szebenyi C."/>
            <person name="Tomsovsky M."/>
            <person name="Tulloss R.E."/>
            <person name="Uehling J."/>
            <person name="Grigoriev I.V."/>
            <person name="Vagvolgyi C."/>
            <person name="Papp T."/>
            <person name="Martin F.M."/>
            <person name="Miettinen O."/>
            <person name="Hibbett D.S."/>
            <person name="Nagy L.G."/>
        </authorList>
    </citation>
    <scope>NUCLEOTIDE SEQUENCE [LARGE SCALE GENOMIC DNA]</scope>
    <source>
        <strain evidence="2 3">CBS 166.37</strain>
    </source>
</reference>
<proteinExistence type="predicted"/>
<organism evidence="2 3">
    <name type="scientific">Crucibulum laeve</name>
    <dbReference type="NCBI Taxonomy" id="68775"/>
    <lineage>
        <taxon>Eukaryota</taxon>
        <taxon>Fungi</taxon>
        <taxon>Dikarya</taxon>
        <taxon>Basidiomycota</taxon>
        <taxon>Agaricomycotina</taxon>
        <taxon>Agaricomycetes</taxon>
        <taxon>Agaricomycetidae</taxon>
        <taxon>Agaricales</taxon>
        <taxon>Agaricineae</taxon>
        <taxon>Nidulariaceae</taxon>
        <taxon>Crucibulum</taxon>
    </lineage>
</organism>
<keyword evidence="3" id="KW-1185">Reference proteome</keyword>
<dbReference type="InterPro" id="IPR011990">
    <property type="entry name" value="TPR-like_helical_dom_sf"/>
</dbReference>
<dbReference type="Gene3D" id="1.25.40.10">
    <property type="entry name" value="Tetratricopeptide repeat domain"/>
    <property type="match status" value="5"/>
</dbReference>
<dbReference type="Pfam" id="PF12770">
    <property type="entry name" value="CHAT"/>
    <property type="match status" value="1"/>
</dbReference>
<dbReference type="SUPFAM" id="SSF48452">
    <property type="entry name" value="TPR-like"/>
    <property type="match status" value="3"/>
</dbReference>
<dbReference type="EMBL" id="ML213691">
    <property type="protein sequence ID" value="TFK32001.1"/>
    <property type="molecule type" value="Genomic_DNA"/>
</dbReference>
<dbReference type="STRING" id="68775.A0A5C3LT94"/>
<name>A0A5C3LT94_9AGAR</name>
<gene>
    <name evidence="2" type="ORF">BDQ12DRAFT_739659</name>
</gene>
<dbReference type="Proteomes" id="UP000308652">
    <property type="component" value="Unassembled WGS sequence"/>
</dbReference>
<sequence>MAHFTVAIANSTATRAFKTTFAFNRWDTIPSYLRESSNTETSNITDLMIECSPESTSIARHEELELTLLQSDHNPRKSRTLKKISPTTWNCHDSLEIYITPDSVELEIYAGGSDQPLGLITLTSSQIEDHIQKDTHVRKIASLPSIREQTQILTLSFHVAKAEDTQDEDLLVLTESACQSLGSDLDKLGLLCRAGDAFQSRFSSTNSLTDINNAIKMYEAANSLTLQDHKDKINVIKTLAQFHSARFTKMGDSDDIDKAISFQQQILLLLPHDEEANRGRILHSLGGLLMCRSGYTNDEADIEETIVTLKKAQNLTPTSDSLLPFILRNLGSSFQIRYQKLKNTDDITHSIDVLRTATSLLSEDHPDLPYFLSNLGAPLISRFLIQGNLADVDESASFAQKAADMLAVDHPDRPIMLSNLASSFVHRFRKTKNIVDIDKAISLRRQAITLMHVDHVDMPSILCNLGNAYLRRFEQTGASFDIDEAISIHRDGVQLFPANHVELVGKLFDQRNLLLRRLRRTHQSEDLEEAIAILERAVSLKSLHHSYISDQLQALRMLKGELHTLAKYDDEIREKNLRLDVMLAGDEEIPAIRNELGLLYFLSFCLTGELEDIEASKDNLKSCVNLTLADDAALPTHHDELGSISLRKFRFTGDEVDIEDAFFSCEQSIYFTPKNDEKLCERVDRLVYLFLLPLDTAPSSMRLAITARWKALDEYLASLSAENASVLSERLGRSLLLRFQRLDDMEDANRAITMYNKALYYNVTPIRLAKLGEAYFRRFQRTGAVSDIENAIATQQRAVDQATEDDPFMPRILNPLGISFLHLFKLKGNRLDLHEAIRLQRKAVDLSRSDHLLLSSLGSSLLRLAELSGNLKDLDESISLQQEAVHNVEPGDEISMAASMNNLGNSFFTRYRLTQENIDVDEAILAYSKSMELYPDGHLEKPNTMDNLASSFYYRFLGGGGRDDLDRSISIRQNALELTPANHLVVPALQYHLGSSLLDRYPAEKNAEDVNHAIRAFTACISSYDTLTENYLMKYLALAGLGYALLLRFCDSDKTDITDVNDAIKALQKALDFIPDKHIDYKTYQIRLGMVFEQKFRHAKDGNSESFKSAVSLYQSAATSISGRVSEKMIAARRWAQLCQESTADPEASLNAISLRKFRFTGDGGDIEDAFFSRQQSIYFTPRNDGELSERVDRLLYLLLFPLDAASSSMKLAITDRWKTLDEYLASLSTESASILSERLGTSLLRRFERLDDIEDASRAIAMYNQAIYYNVTPLRLAKLGEAYFRRFQRTGAVLDIENALATHQRAVDLATEDDPFMPWILNTLGMSFLHLFKLKGNPLDLHEAIRLQRKAVDLDRSDDSLLSSLGSSLLRLAELSGNLKDIDESVSLQQEAVRNAEPGNENSMAASMNNLGNSFFTRYRLTQENIDVDEAILAYSKSMELYPDGHLEKPNTMDNLASSFYNRFLSGGGRDDLDRSISIRQNALELTPANHLVVPALHYHLGSSLIHRYPAEKNAEDVNHAIQAFTDCISTDDKTTENYLMKYLALAGLGHALLLRFSNSDKTDITDINDAIKALQKALEFIPEKHIDYKTYQIRLGRVFEQKFRHAKDGNSEAFKSAVSLYQSAATSTNGRVSEKMIAARRWAQICQETTTDPEASLNAYKIAIELFPQIAWLGQTIDQRYTNLTNTSSLPSEAAAAALAVGRVDLALEWLEEGRSIVWNQLNQLQTAAKSLQVVKPELAEQLQKISIELEKAGNRVHDSNEVDDIVHKITTQQDIQKHHELAELWNATLCKIREVDGFEKFLLPTKSSVILKSLPKSSTVILINVHASRCDAIALVAGTENPIHIPLENLTIDKVVLWKRQLDAMISSIGTRYGRPFVKSNQPSIREILSNLWLSVVQPIINALQYPITSDPTRIWWCTTGPLAFLPLHAAGVYNTEDPLPGAMISDYVVSSYTPTVAAIIRYTRNDHNPILPHSDGILVVSQPATPNLPEIANTIPECNIVIRKCVEHSLKVGHLEGENATIESVLQGMSQFNWIHLACHASQDAVKPTQSAFYLHNGPLSLSSIIQNPLPLANFAFLSACETGTGDVSLAEESVHLAAGMLSAGYCSVIATMWTIDDTHGPMIAEQFYSRMLSGRNALGRSPSYALHYAAKYLRETLEDSELSFLIWVPFIHMGF</sequence>
<accession>A0A5C3LT94</accession>
<dbReference type="InterPro" id="IPR024983">
    <property type="entry name" value="CHAT_dom"/>
</dbReference>
<evidence type="ECO:0000259" key="1">
    <source>
        <dbReference type="Pfam" id="PF12770"/>
    </source>
</evidence>
<feature type="domain" description="CHAT" evidence="1">
    <location>
        <begin position="1890"/>
        <end position="2179"/>
    </location>
</feature>
<dbReference type="PANTHER" id="PTHR19959:SF119">
    <property type="entry name" value="FUNGAL LIPASE-LIKE DOMAIN-CONTAINING PROTEIN"/>
    <property type="match status" value="1"/>
</dbReference>